<reference evidence="4" key="2">
    <citation type="submission" date="2014-02" db="EMBL/GenBank/DDBJ databases">
        <title>Draft Genome Sequence of extremely halophilic bacteria Halorhodospira halochloris.</title>
        <authorList>
            <person name="Singh K.S."/>
        </authorList>
    </citation>
    <scope>NUCLEOTIDE SEQUENCE [LARGE SCALE GENOMIC DNA]</scope>
    <source>
        <strain evidence="4">A</strain>
    </source>
</reference>
<evidence type="ECO:0000259" key="2">
    <source>
        <dbReference type="Pfam" id="PF10335"/>
    </source>
</evidence>
<dbReference type="EMBL" id="CP007268">
    <property type="protein sequence ID" value="AHK78895.1"/>
    <property type="molecule type" value="Genomic_DNA"/>
</dbReference>
<dbReference type="KEGG" id="hhc:M911_06665"/>
<dbReference type="AlphaFoldDB" id="W8L4Q8"/>
<dbReference type="Pfam" id="PF03445">
    <property type="entry name" value="DUF294"/>
    <property type="match status" value="1"/>
</dbReference>
<dbReference type="CDD" id="cd05401">
    <property type="entry name" value="NT_GlnE_GlnD_like"/>
    <property type="match status" value="1"/>
</dbReference>
<feature type="domain" description="DUF294" evidence="2">
    <location>
        <begin position="204"/>
        <end position="349"/>
    </location>
</feature>
<evidence type="ECO:0000313" key="3">
    <source>
        <dbReference type="EMBL" id="AHK78895.1"/>
    </source>
</evidence>
<reference evidence="3 4" key="1">
    <citation type="journal article" date="2014" name="J Genomics">
        <title>Draft Genome Sequence of the Extremely Halophilic Phototrophic Purple Sulfur Bacterium Halorhodospira halochloris.</title>
        <authorList>
            <person name="Singh K.S."/>
            <person name="Kirksey J."/>
            <person name="Hoff W.D."/>
            <person name="Deole R."/>
        </authorList>
    </citation>
    <scope>NUCLEOTIDE SEQUENCE [LARGE SCALE GENOMIC DNA]</scope>
    <source>
        <strain evidence="3 4">A</strain>
    </source>
</reference>
<organism evidence="3 4">
    <name type="scientific">Ectothiorhodospira haloalkaliphila</name>
    <dbReference type="NCBI Taxonomy" id="421628"/>
    <lineage>
        <taxon>Bacteria</taxon>
        <taxon>Pseudomonadati</taxon>
        <taxon>Pseudomonadota</taxon>
        <taxon>Gammaproteobacteria</taxon>
        <taxon>Chromatiales</taxon>
        <taxon>Ectothiorhodospiraceae</taxon>
        <taxon>Ectothiorhodospira</taxon>
    </lineage>
</organism>
<protein>
    <submittedName>
        <fullName evidence="3">Cyclic nucleotide-binding protein</fullName>
    </submittedName>
</protein>
<evidence type="ECO:0000313" key="4">
    <source>
        <dbReference type="Proteomes" id="UP000019442"/>
    </source>
</evidence>
<dbReference type="InterPro" id="IPR018821">
    <property type="entry name" value="DUF294_put_nucleoTrafse_sb-bd"/>
</dbReference>
<name>W8L4Q8_9GAMM</name>
<sequence length="355" mass="40012">MHDLALPTEPMLTQILQAPDHAALRTLAAGMPRLQMQWVDQGATGDQVGQRISAFSDALTRRAIELAETELGPAPMGFAWVACGSQGRCEQTVHTDQDNALILARPPTAAERDHFHRLAERVTGDLDSCGLHLCIGGVMARNEDWQQPVAVWQRYFLDWIRSPALKSVMLAQNFLDLRTIHGDPSLLRAVRERVTPEARNSTWFISTMAREALKDSPPRSPLWRLGLRCPAFWFTRARPLDLKRRGIMPIVSLARLLAVAHGLAELHTRERLEATIRLGTISPSAGEELIRAWDLITTLRVRQHARLIRAKRPLDNRVESGEFSADERKRLCRAFAQVRFMQRSIGRHYLGGLPT</sequence>
<dbReference type="InterPro" id="IPR005105">
    <property type="entry name" value="GlnD_Uridyltrans_N"/>
</dbReference>
<dbReference type="PATRIC" id="fig|1354791.3.peg.1795"/>
<proteinExistence type="predicted"/>
<keyword evidence="4" id="KW-1185">Reference proteome</keyword>
<feature type="domain" description="Protein-PII uridylyltransferase N-terminal" evidence="1">
    <location>
        <begin position="32"/>
        <end position="164"/>
    </location>
</feature>
<dbReference type="OrthoDB" id="9808528at2"/>
<dbReference type="Proteomes" id="UP000019442">
    <property type="component" value="Chromosome"/>
</dbReference>
<dbReference type="SUPFAM" id="SSF81301">
    <property type="entry name" value="Nucleotidyltransferase"/>
    <property type="match status" value="1"/>
</dbReference>
<dbReference type="HOGENOM" id="CLU_027866_2_1_6"/>
<dbReference type="RefSeq" id="WP_025281302.1">
    <property type="nucleotide sequence ID" value="NZ_CP007268.1"/>
</dbReference>
<gene>
    <name evidence="3" type="ORF">M911_06665</name>
</gene>
<accession>W8L4Q8</accession>
<dbReference type="GO" id="GO:0008773">
    <property type="term" value="F:[protein-PII] uridylyltransferase activity"/>
    <property type="evidence" value="ECO:0007669"/>
    <property type="project" value="InterPro"/>
</dbReference>
<evidence type="ECO:0000259" key="1">
    <source>
        <dbReference type="Pfam" id="PF03445"/>
    </source>
</evidence>
<dbReference type="InterPro" id="IPR043519">
    <property type="entry name" value="NT_sf"/>
</dbReference>
<dbReference type="Pfam" id="PF10335">
    <property type="entry name" value="DUF294_C"/>
    <property type="match status" value="1"/>
</dbReference>